<gene>
    <name evidence="4" type="ORF">FHX81_0105</name>
</gene>
<dbReference type="Gene3D" id="3.30.1880.10">
    <property type="entry name" value="protein ne1242 domain like"/>
    <property type="match status" value="1"/>
</dbReference>
<evidence type="ECO:0000256" key="2">
    <source>
        <dbReference type="SAM" id="MobiDB-lite"/>
    </source>
</evidence>
<feature type="signal peptide" evidence="3">
    <location>
        <begin position="1"/>
        <end position="36"/>
    </location>
</feature>
<dbReference type="Proteomes" id="UP000316628">
    <property type="component" value="Unassembled WGS sequence"/>
</dbReference>
<dbReference type="EMBL" id="VFPP01000001">
    <property type="protein sequence ID" value="TQM77860.1"/>
    <property type="molecule type" value="Genomic_DNA"/>
</dbReference>
<dbReference type="InterPro" id="IPR010928">
    <property type="entry name" value="MelC1"/>
</dbReference>
<keyword evidence="3" id="KW-0732">Signal</keyword>
<dbReference type="InterPro" id="IPR006311">
    <property type="entry name" value="TAT_signal"/>
</dbReference>
<dbReference type="RefSeq" id="WP_141974689.1">
    <property type="nucleotide sequence ID" value="NZ_VFPP01000001.1"/>
</dbReference>
<organism evidence="4 5">
    <name type="scientific">Saccharothrix saharensis</name>
    <dbReference type="NCBI Taxonomy" id="571190"/>
    <lineage>
        <taxon>Bacteria</taxon>
        <taxon>Bacillati</taxon>
        <taxon>Actinomycetota</taxon>
        <taxon>Actinomycetes</taxon>
        <taxon>Pseudonocardiales</taxon>
        <taxon>Pseudonocardiaceae</taxon>
        <taxon>Saccharothrix</taxon>
    </lineage>
</organism>
<comment type="caution">
    <text evidence="4">The sequence shown here is derived from an EMBL/GenBank/DDBJ whole genome shotgun (WGS) entry which is preliminary data.</text>
</comment>
<evidence type="ECO:0000313" key="5">
    <source>
        <dbReference type="Proteomes" id="UP000316628"/>
    </source>
</evidence>
<dbReference type="AlphaFoldDB" id="A0A543J4V0"/>
<dbReference type="OrthoDB" id="3294973at2"/>
<sequence>MNDLSRRDVFRHGAAAALIAVTATGLAGLASSGATAGPNRAAAQADPRDFEENYKGKKIKGEHDKERGKHKVHINGRKLGVVQVRLPVAPDSTETYLAVLSTLNHFDPIPLDEGDNRDGLKKLARLAVDQLGDQELTRDADHEHP</sequence>
<dbReference type="InterPro" id="IPR023199">
    <property type="entry name" value="GriE/MELC1_sf"/>
</dbReference>
<evidence type="ECO:0000256" key="1">
    <source>
        <dbReference type="ARBA" id="ARBA00009871"/>
    </source>
</evidence>
<dbReference type="GO" id="GO:0005507">
    <property type="term" value="F:copper ion binding"/>
    <property type="evidence" value="ECO:0007669"/>
    <property type="project" value="InterPro"/>
</dbReference>
<reference evidence="4 5" key="1">
    <citation type="submission" date="2019-06" db="EMBL/GenBank/DDBJ databases">
        <title>Sequencing the genomes of 1000 actinobacteria strains.</title>
        <authorList>
            <person name="Klenk H.-P."/>
        </authorList>
    </citation>
    <scope>NUCLEOTIDE SEQUENCE [LARGE SCALE GENOMIC DNA]</scope>
    <source>
        <strain evidence="4 5">DSM 45456</strain>
    </source>
</reference>
<keyword evidence="5" id="KW-1185">Reference proteome</keyword>
<name>A0A543J4V0_9PSEU</name>
<feature type="chain" id="PRO_5038997652" evidence="3">
    <location>
        <begin position="37"/>
        <end position="145"/>
    </location>
</feature>
<dbReference type="GO" id="GO:0042438">
    <property type="term" value="P:melanin biosynthetic process"/>
    <property type="evidence" value="ECO:0007669"/>
    <property type="project" value="InterPro"/>
</dbReference>
<comment type="similarity">
    <text evidence="1">Belongs to the melC1 family.</text>
</comment>
<accession>A0A543J4V0</accession>
<dbReference type="Pfam" id="PF06236">
    <property type="entry name" value="MelC1"/>
    <property type="match status" value="1"/>
</dbReference>
<evidence type="ECO:0000256" key="3">
    <source>
        <dbReference type="SAM" id="SignalP"/>
    </source>
</evidence>
<evidence type="ECO:0000313" key="4">
    <source>
        <dbReference type="EMBL" id="TQM77860.1"/>
    </source>
</evidence>
<dbReference type="PROSITE" id="PS51318">
    <property type="entry name" value="TAT"/>
    <property type="match status" value="1"/>
</dbReference>
<feature type="region of interest" description="Disordered" evidence="2">
    <location>
        <begin position="31"/>
        <end position="52"/>
    </location>
</feature>
<protein>
    <submittedName>
        <fullName evidence="4">Tyrosinase co-factor MelC1</fullName>
    </submittedName>
</protein>
<proteinExistence type="inferred from homology"/>